<dbReference type="KEGG" id="sus:Acid_0063"/>
<dbReference type="SUPFAM" id="SSF88713">
    <property type="entry name" value="Glycoside hydrolase/deacetylase"/>
    <property type="match status" value="1"/>
</dbReference>
<dbReference type="InterPro" id="IPR005501">
    <property type="entry name" value="LamB/YcsF/PxpA-like"/>
</dbReference>
<dbReference type="InterPro" id="IPR011330">
    <property type="entry name" value="Glyco_hydro/deAcase_b/a-brl"/>
</dbReference>
<gene>
    <name evidence="1" type="ordered locus">Acid_0063</name>
</gene>
<accession>Q02CY7</accession>
<dbReference type="AlphaFoldDB" id="Q02CY7"/>
<dbReference type="STRING" id="234267.Acid_0063"/>
<reference evidence="1" key="1">
    <citation type="submission" date="2006-10" db="EMBL/GenBank/DDBJ databases">
        <title>Complete sequence of Solibacter usitatus Ellin6076.</title>
        <authorList>
            <consortium name="US DOE Joint Genome Institute"/>
            <person name="Copeland A."/>
            <person name="Lucas S."/>
            <person name="Lapidus A."/>
            <person name="Barry K."/>
            <person name="Detter J.C."/>
            <person name="Glavina del Rio T."/>
            <person name="Hammon N."/>
            <person name="Israni S."/>
            <person name="Dalin E."/>
            <person name="Tice H."/>
            <person name="Pitluck S."/>
            <person name="Thompson L.S."/>
            <person name="Brettin T."/>
            <person name="Bruce D."/>
            <person name="Han C."/>
            <person name="Tapia R."/>
            <person name="Gilna P."/>
            <person name="Schmutz J."/>
            <person name="Larimer F."/>
            <person name="Land M."/>
            <person name="Hauser L."/>
            <person name="Kyrpides N."/>
            <person name="Mikhailova N."/>
            <person name="Janssen P.H."/>
            <person name="Kuske C.R."/>
            <person name="Richardson P."/>
        </authorList>
    </citation>
    <scope>NUCLEOTIDE SEQUENCE</scope>
    <source>
        <strain evidence="1">Ellin6076</strain>
    </source>
</reference>
<dbReference type="Gene3D" id="3.20.20.370">
    <property type="entry name" value="Glycoside hydrolase/deacetylase"/>
    <property type="match status" value="1"/>
</dbReference>
<dbReference type="PANTHER" id="PTHR30292">
    <property type="entry name" value="UNCHARACTERIZED PROTEIN YBGL-RELATED"/>
    <property type="match status" value="1"/>
</dbReference>
<dbReference type="CDD" id="cd10801">
    <property type="entry name" value="LamB_YcsF_like_1"/>
    <property type="match status" value="1"/>
</dbReference>
<dbReference type="OrthoDB" id="9773478at2"/>
<dbReference type="EMBL" id="CP000473">
    <property type="protein sequence ID" value="ABJ81079.1"/>
    <property type="molecule type" value="Genomic_DNA"/>
</dbReference>
<dbReference type="NCBIfam" id="NF003814">
    <property type="entry name" value="PRK05406.1-3"/>
    <property type="match status" value="1"/>
</dbReference>
<dbReference type="HOGENOM" id="CLU_069535_1_1_0"/>
<proteinExistence type="predicted"/>
<protein>
    <submittedName>
        <fullName evidence="1">LamB/YcsF family protein</fullName>
    </submittedName>
</protein>
<dbReference type="eggNOG" id="COG1540">
    <property type="taxonomic scope" value="Bacteria"/>
</dbReference>
<evidence type="ECO:0000313" key="1">
    <source>
        <dbReference type="EMBL" id="ABJ81079.1"/>
    </source>
</evidence>
<dbReference type="PANTHER" id="PTHR30292:SF0">
    <property type="entry name" value="5-OXOPROLINASE SUBUNIT A"/>
    <property type="match status" value="1"/>
</dbReference>
<dbReference type="GO" id="GO:0005975">
    <property type="term" value="P:carbohydrate metabolic process"/>
    <property type="evidence" value="ECO:0007669"/>
    <property type="project" value="InterPro"/>
</dbReference>
<dbReference type="FunCoup" id="Q02CY7">
    <property type="interactions" value="42"/>
</dbReference>
<name>Q02CY7_SOLUE</name>
<sequence length="226" mass="24114">MKIDLNCDMGELDDAAHEAALMQYITSANVACGGHAGDEQTMERTVVLALEHGVKIGAHPGYPDRENFGRVEISMTPEAIAETVQQQIERLEAVVGRLGCTIVHVKPHGALYNVAVKNAEVARAIATGVARWNPAVPIFGLAGSPMLDVWRDMGMKVAGEAFADRRYEADGTLRSRKFADALITDPAAAAAQALRFAREGVAETICVHGDTPGSVAILKACHDALR</sequence>
<dbReference type="InParanoid" id="Q02CY7"/>
<organism evidence="1">
    <name type="scientific">Solibacter usitatus (strain Ellin6076)</name>
    <dbReference type="NCBI Taxonomy" id="234267"/>
    <lineage>
        <taxon>Bacteria</taxon>
        <taxon>Pseudomonadati</taxon>
        <taxon>Acidobacteriota</taxon>
        <taxon>Terriglobia</taxon>
        <taxon>Bryobacterales</taxon>
        <taxon>Solibacteraceae</taxon>
        <taxon>Candidatus Solibacter</taxon>
    </lineage>
</organism>
<dbReference type="Pfam" id="PF03746">
    <property type="entry name" value="LamB_YcsF"/>
    <property type="match status" value="1"/>
</dbReference>